<evidence type="ECO:0000313" key="2">
    <source>
        <dbReference type="Proteomes" id="UP000188268"/>
    </source>
</evidence>
<dbReference type="OrthoDB" id="1751543at2759"/>
<gene>
    <name evidence="1" type="ORF">CCACVL1_04409</name>
</gene>
<dbReference type="AlphaFoldDB" id="A0A1R3JSY7"/>
<dbReference type="EMBL" id="AWWV01007167">
    <property type="protein sequence ID" value="OMO97900.1"/>
    <property type="molecule type" value="Genomic_DNA"/>
</dbReference>
<organism evidence="1 2">
    <name type="scientific">Corchorus capsularis</name>
    <name type="common">Jute</name>
    <dbReference type="NCBI Taxonomy" id="210143"/>
    <lineage>
        <taxon>Eukaryota</taxon>
        <taxon>Viridiplantae</taxon>
        <taxon>Streptophyta</taxon>
        <taxon>Embryophyta</taxon>
        <taxon>Tracheophyta</taxon>
        <taxon>Spermatophyta</taxon>
        <taxon>Magnoliopsida</taxon>
        <taxon>eudicotyledons</taxon>
        <taxon>Gunneridae</taxon>
        <taxon>Pentapetalae</taxon>
        <taxon>rosids</taxon>
        <taxon>malvids</taxon>
        <taxon>Malvales</taxon>
        <taxon>Malvaceae</taxon>
        <taxon>Grewioideae</taxon>
        <taxon>Apeibeae</taxon>
        <taxon>Corchorus</taxon>
    </lineage>
</organism>
<accession>A0A1R3JSY7</accession>
<reference evidence="1 2" key="1">
    <citation type="submission" date="2013-09" db="EMBL/GenBank/DDBJ databases">
        <title>Corchorus capsularis genome sequencing.</title>
        <authorList>
            <person name="Alam M."/>
            <person name="Haque M.S."/>
            <person name="Islam M.S."/>
            <person name="Emdad E.M."/>
            <person name="Islam M.M."/>
            <person name="Ahmed B."/>
            <person name="Halim A."/>
            <person name="Hossen Q.M.M."/>
            <person name="Hossain M.Z."/>
            <person name="Ahmed R."/>
            <person name="Khan M.M."/>
            <person name="Islam R."/>
            <person name="Rashid M.M."/>
            <person name="Khan S.A."/>
            <person name="Rahman M.S."/>
            <person name="Alam M."/>
        </authorList>
    </citation>
    <scope>NUCLEOTIDE SEQUENCE [LARGE SCALE GENOMIC DNA]</scope>
    <source>
        <strain evidence="2">cv. CVL-1</strain>
        <tissue evidence="1">Whole seedling</tissue>
    </source>
</reference>
<keyword evidence="2" id="KW-1185">Reference proteome</keyword>
<sequence>MRRVKTEFAKKKRKKKKKGELYEGPANKVTTLRISGLWDWRIPSFGEEACLLFPMVGELCLGNASATKIFVNLDIPETQEFKIRQADDEGPVELLAEMESSQFQLNSTGDHQFGRAR</sequence>
<name>A0A1R3JSY7_COCAP</name>
<keyword evidence="1" id="KW-0675">Receptor</keyword>
<dbReference type="Gramene" id="OMO97900">
    <property type="protein sequence ID" value="OMO97900"/>
    <property type="gene ID" value="CCACVL1_04409"/>
</dbReference>
<protein>
    <submittedName>
        <fullName evidence="1">Glutamate receptor 2.7-like protein</fullName>
    </submittedName>
</protein>
<dbReference type="Proteomes" id="UP000188268">
    <property type="component" value="Unassembled WGS sequence"/>
</dbReference>
<evidence type="ECO:0000313" key="1">
    <source>
        <dbReference type="EMBL" id="OMO97900.1"/>
    </source>
</evidence>
<comment type="caution">
    <text evidence="1">The sequence shown here is derived from an EMBL/GenBank/DDBJ whole genome shotgun (WGS) entry which is preliminary data.</text>
</comment>
<proteinExistence type="predicted"/>